<reference evidence="1" key="1">
    <citation type="journal article" date="2015" name="Nature">
        <title>Complex archaea that bridge the gap between prokaryotes and eukaryotes.</title>
        <authorList>
            <person name="Spang A."/>
            <person name="Saw J.H."/>
            <person name="Jorgensen S.L."/>
            <person name="Zaremba-Niedzwiedzka K."/>
            <person name="Martijn J."/>
            <person name="Lind A.E."/>
            <person name="van Eijk R."/>
            <person name="Schleper C."/>
            <person name="Guy L."/>
            <person name="Ettema T.J."/>
        </authorList>
    </citation>
    <scope>NUCLEOTIDE SEQUENCE</scope>
</reference>
<evidence type="ECO:0000313" key="1">
    <source>
        <dbReference type="EMBL" id="KKK78336.1"/>
    </source>
</evidence>
<name>A0A0F9B192_9ZZZZ</name>
<comment type="caution">
    <text evidence="1">The sequence shown here is derived from an EMBL/GenBank/DDBJ whole genome shotgun (WGS) entry which is preliminary data.</text>
</comment>
<sequence>MRFVLLVEGHAENMAASSFLKRWLDPQLTEPVGVKPVNFKGNATLVRKIVTRAQDYLDGPDAPEIIAVIGLLDLYGLDIYPPKLTTVKERHDWAVKDIERQVDRPKFRMCFAVHEFEAWILSQPDIFPRPIQDALPKNVAQPEKVNFDEPPAKLLNRLYRSRTHKNYKKTTYGKTLFGKLDPTVAAGKCPYLKDMLAKMLKLAKAAGR</sequence>
<proteinExistence type="predicted"/>
<accession>A0A0F9B192</accession>
<dbReference type="InterPro" id="IPR025455">
    <property type="entry name" value="DUF4276"/>
</dbReference>
<dbReference type="Pfam" id="PF14103">
    <property type="entry name" value="DUF4276"/>
    <property type="match status" value="1"/>
</dbReference>
<gene>
    <name evidence="1" type="ORF">LCGC14_2844600</name>
</gene>
<evidence type="ECO:0008006" key="2">
    <source>
        <dbReference type="Google" id="ProtNLM"/>
    </source>
</evidence>
<protein>
    <recommendedName>
        <fullName evidence="2">DUF4276 family protein</fullName>
    </recommendedName>
</protein>
<organism evidence="1">
    <name type="scientific">marine sediment metagenome</name>
    <dbReference type="NCBI Taxonomy" id="412755"/>
    <lineage>
        <taxon>unclassified sequences</taxon>
        <taxon>metagenomes</taxon>
        <taxon>ecological metagenomes</taxon>
    </lineage>
</organism>
<dbReference type="EMBL" id="LAZR01054534">
    <property type="protein sequence ID" value="KKK78336.1"/>
    <property type="molecule type" value="Genomic_DNA"/>
</dbReference>
<dbReference type="AlphaFoldDB" id="A0A0F9B192"/>